<accession>F8P2X6</accession>
<evidence type="ECO:0000313" key="1">
    <source>
        <dbReference type="EMBL" id="EGO22508.1"/>
    </source>
</evidence>
<dbReference type="Proteomes" id="UP000008064">
    <property type="component" value="Unassembled WGS sequence"/>
</dbReference>
<proteinExistence type="predicted"/>
<protein>
    <submittedName>
        <fullName evidence="1">Uncharacterized protein</fullName>
    </submittedName>
</protein>
<evidence type="ECO:0000313" key="2">
    <source>
        <dbReference type="Proteomes" id="UP000008064"/>
    </source>
</evidence>
<sequence length="168" mass="19148">MSKADKWFTKTFVWAAQQTAQEVTEVQCCKASSSFPQLTNPAEKHKAWIEHHERPYKGVTLYGIHNTCDLEEVEGYLLLARLCPTANNKQGEANYLHFTKTAIKLLASGTDSISALRMELNIVPKRMYERYQGPLETLTEENVVRHFAANGVTTEEAIQARQFARTWI</sequence>
<dbReference type="AlphaFoldDB" id="F8P2X6"/>
<dbReference type="KEGG" id="sla:SERLADRAFT_440529"/>
<dbReference type="RefSeq" id="XP_007321046.1">
    <property type="nucleotide sequence ID" value="XM_007320984.1"/>
</dbReference>
<gene>
    <name evidence="1" type="ORF">SERLADRAFT_440529</name>
</gene>
<dbReference type="HOGENOM" id="CLU_1587492_0_0_1"/>
<reference evidence="2" key="1">
    <citation type="journal article" date="2011" name="Science">
        <title>The plant cell wall-decomposing machinery underlies the functional diversity of forest fungi.</title>
        <authorList>
            <person name="Eastwood D.C."/>
            <person name="Floudas D."/>
            <person name="Binder M."/>
            <person name="Majcherczyk A."/>
            <person name="Schneider P."/>
            <person name="Aerts A."/>
            <person name="Asiegbu F.O."/>
            <person name="Baker S.E."/>
            <person name="Barry K."/>
            <person name="Bendiksby M."/>
            <person name="Blumentritt M."/>
            <person name="Coutinho P.M."/>
            <person name="Cullen D."/>
            <person name="de Vries R.P."/>
            <person name="Gathman A."/>
            <person name="Goodell B."/>
            <person name="Henrissat B."/>
            <person name="Ihrmark K."/>
            <person name="Kauserud H."/>
            <person name="Kohler A."/>
            <person name="LaButti K."/>
            <person name="Lapidus A."/>
            <person name="Lavin J.L."/>
            <person name="Lee Y.-H."/>
            <person name="Lindquist E."/>
            <person name="Lilly W."/>
            <person name="Lucas S."/>
            <person name="Morin E."/>
            <person name="Murat C."/>
            <person name="Oguiza J.A."/>
            <person name="Park J."/>
            <person name="Pisabarro A.G."/>
            <person name="Riley R."/>
            <person name="Rosling A."/>
            <person name="Salamov A."/>
            <person name="Schmidt O."/>
            <person name="Schmutz J."/>
            <person name="Skrede I."/>
            <person name="Stenlid J."/>
            <person name="Wiebenga A."/>
            <person name="Xie X."/>
            <person name="Kuees U."/>
            <person name="Hibbett D.S."/>
            <person name="Hoffmeister D."/>
            <person name="Hoegberg N."/>
            <person name="Martin F."/>
            <person name="Grigoriev I.V."/>
            <person name="Watkinson S.C."/>
        </authorList>
    </citation>
    <scope>NUCLEOTIDE SEQUENCE [LARGE SCALE GENOMIC DNA]</scope>
    <source>
        <strain evidence="2">S7.9</strain>
    </source>
</reference>
<name>F8P2X6_SERL9</name>
<dbReference type="EMBL" id="GL945437">
    <property type="protein sequence ID" value="EGO22508.1"/>
    <property type="molecule type" value="Genomic_DNA"/>
</dbReference>
<organism evidence="2">
    <name type="scientific">Serpula lacrymans var. lacrymans (strain S7.9)</name>
    <name type="common">Dry rot fungus</name>
    <dbReference type="NCBI Taxonomy" id="578457"/>
    <lineage>
        <taxon>Eukaryota</taxon>
        <taxon>Fungi</taxon>
        <taxon>Dikarya</taxon>
        <taxon>Basidiomycota</taxon>
        <taxon>Agaricomycotina</taxon>
        <taxon>Agaricomycetes</taxon>
        <taxon>Agaricomycetidae</taxon>
        <taxon>Boletales</taxon>
        <taxon>Coniophorineae</taxon>
        <taxon>Serpulaceae</taxon>
        <taxon>Serpula</taxon>
    </lineage>
</organism>
<dbReference type="GeneID" id="18815379"/>